<feature type="coiled-coil region" evidence="1">
    <location>
        <begin position="17"/>
        <end position="67"/>
    </location>
</feature>
<reference evidence="3 4" key="1">
    <citation type="submission" date="2020-08" db="EMBL/GenBank/DDBJ databases">
        <title>Genome public.</title>
        <authorList>
            <person name="Liu C."/>
            <person name="Sun Q."/>
        </authorList>
    </citation>
    <scope>NUCLEOTIDE SEQUENCE [LARGE SCALE GENOMIC DNA]</scope>
    <source>
        <strain evidence="3 4">NSJ-6</strain>
    </source>
</reference>
<comment type="caution">
    <text evidence="3">The sequence shown here is derived from an EMBL/GenBank/DDBJ whole genome shotgun (WGS) entry which is preliminary data.</text>
</comment>
<dbReference type="RefSeq" id="WP_186860800.1">
    <property type="nucleotide sequence ID" value="NZ_JACOOO010000040.1"/>
</dbReference>
<organism evidence="3 4">
    <name type="scientific">Clostridium hominis</name>
    <dbReference type="NCBI Taxonomy" id="2763036"/>
    <lineage>
        <taxon>Bacteria</taxon>
        <taxon>Bacillati</taxon>
        <taxon>Bacillota</taxon>
        <taxon>Clostridia</taxon>
        <taxon>Eubacteriales</taxon>
        <taxon>Clostridiaceae</taxon>
        <taxon>Clostridium</taxon>
    </lineage>
</organism>
<evidence type="ECO:0000256" key="1">
    <source>
        <dbReference type="SAM" id="Coils"/>
    </source>
</evidence>
<dbReference type="Gene3D" id="3.40.960.10">
    <property type="entry name" value="VSR Endonuclease"/>
    <property type="match status" value="1"/>
</dbReference>
<dbReference type="InterPro" id="IPR024402">
    <property type="entry name" value="DUF2726"/>
</dbReference>
<feature type="domain" description="DUF2726" evidence="2">
    <location>
        <begin position="81"/>
        <end position="185"/>
    </location>
</feature>
<evidence type="ECO:0000313" key="4">
    <source>
        <dbReference type="Proteomes" id="UP000596929"/>
    </source>
</evidence>
<keyword evidence="1" id="KW-0175">Coiled coil</keyword>
<dbReference type="Pfam" id="PF10881">
    <property type="entry name" value="DUF2726"/>
    <property type="match status" value="1"/>
</dbReference>
<keyword evidence="4" id="KW-1185">Reference proteome</keyword>
<gene>
    <name evidence="3" type="ORF">H8S20_16695</name>
</gene>
<evidence type="ECO:0000313" key="3">
    <source>
        <dbReference type="EMBL" id="MBC5630498.1"/>
    </source>
</evidence>
<dbReference type="Gene3D" id="3.30.65.10">
    <property type="entry name" value="Bacterial Topoisomerase I, domain 1"/>
    <property type="match status" value="1"/>
</dbReference>
<dbReference type="EMBL" id="JACOOO010000040">
    <property type="protein sequence ID" value="MBC5630498.1"/>
    <property type="molecule type" value="Genomic_DNA"/>
</dbReference>
<sequence>MEFLIVCIIIGYLLYKNNSLKKSLSNLTQKINKLTIEKNNNVTSNQNSTLNQNYKSTEERIESIKKSTYYYKEKDFWDSSLEKEVYFYINNFIKNKSAKVEILPHVSLRELFKPTNDFKNQNLKQLSSYHIDILLLSEKSFVPLVAIEIDGSHHELDDNQRIRDAFKNSLLERNGIQLLRLKPNNCNYAFIESELTKLLATAPIYCPECGRKMIEKSNNKTGEKFLGCSGFLSLDCRHSKSIDYKII</sequence>
<protein>
    <submittedName>
        <fullName evidence="3">DUF2726 domain-containing protein</fullName>
    </submittedName>
</protein>
<dbReference type="Proteomes" id="UP000596929">
    <property type="component" value="Unassembled WGS sequence"/>
</dbReference>
<proteinExistence type="predicted"/>
<accession>A0ABR7DI28</accession>
<name>A0ABR7DI28_9CLOT</name>
<evidence type="ECO:0000259" key="2">
    <source>
        <dbReference type="Pfam" id="PF10881"/>
    </source>
</evidence>